<evidence type="ECO:0000256" key="4">
    <source>
        <dbReference type="ARBA" id="ARBA00048988"/>
    </source>
</evidence>
<dbReference type="InterPro" id="IPR027417">
    <property type="entry name" value="P-loop_NTPase"/>
</dbReference>
<comment type="catalytic activity">
    <reaction evidence="2">
        <text>Couples ATP hydrolysis with the unwinding of duplex DNA by translocating in the 3'-5' direction.</text>
        <dbReference type="EC" id="5.6.2.4"/>
    </reaction>
</comment>
<evidence type="ECO:0000256" key="1">
    <source>
        <dbReference type="ARBA" id="ARBA00007816"/>
    </source>
</evidence>
<evidence type="ECO:0000256" key="3">
    <source>
        <dbReference type="ARBA" id="ARBA00048954"/>
    </source>
</evidence>
<proteinExistence type="inferred from homology"/>
<dbReference type="CDD" id="cd01127">
    <property type="entry name" value="TrwB_TraG_TraD_VirD4"/>
    <property type="match status" value="1"/>
</dbReference>
<feature type="domain" description="Helicase HerA central" evidence="6">
    <location>
        <begin position="132"/>
        <end position="350"/>
    </location>
</feature>
<evidence type="ECO:0000256" key="5">
    <source>
        <dbReference type="SAM" id="MobiDB-lite"/>
    </source>
</evidence>
<gene>
    <name evidence="7" type="ORF">RE476_01875</name>
</gene>
<reference evidence="7" key="1">
    <citation type="submission" date="2023-08" db="EMBL/GenBank/DDBJ databases">
        <title>Methanolobus mangrovi sp. nov. and Methanolobus sediminis sp. nov, two novel methylotrophic methanogens isolated from mangrove sediments in China.</title>
        <authorList>
            <person name="Zhou J."/>
        </authorList>
    </citation>
    <scope>NUCLEOTIDE SEQUENCE</scope>
    <source>
        <strain evidence="7">FTZ2</strain>
    </source>
</reference>
<evidence type="ECO:0000313" key="8">
    <source>
        <dbReference type="Proteomes" id="UP001183006"/>
    </source>
</evidence>
<protein>
    <submittedName>
        <fullName evidence="7">ATP-binding protein</fullName>
    </submittedName>
</protein>
<dbReference type="GeneID" id="84228850"/>
<comment type="catalytic activity">
    <reaction evidence="4">
        <text>ATP + H2O = ADP + phosphate + H(+)</text>
        <dbReference type="Rhea" id="RHEA:13065"/>
        <dbReference type="ChEBI" id="CHEBI:15377"/>
        <dbReference type="ChEBI" id="CHEBI:15378"/>
        <dbReference type="ChEBI" id="CHEBI:30616"/>
        <dbReference type="ChEBI" id="CHEBI:43474"/>
        <dbReference type="ChEBI" id="CHEBI:456216"/>
        <dbReference type="EC" id="5.6.2.4"/>
    </reaction>
</comment>
<feature type="region of interest" description="Disordered" evidence="5">
    <location>
        <begin position="545"/>
        <end position="585"/>
    </location>
</feature>
<keyword evidence="8" id="KW-1185">Reference proteome</keyword>
<keyword evidence="7" id="KW-0547">Nucleotide-binding</keyword>
<comment type="similarity">
    <text evidence="1">Belongs to the HerA family.</text>
</comment>
<comment type="catalytic activity">
    <reaction evidence="3">
        <text>ATP + H2O = ADP + phosphate + H(+)</text>
        <dbReference type="Rhea" id="RHEA:13065"/>
        <dbReference type="ChEBI" id="CHEBI:15377"/>
        <dbReference type="ChEBI" id="CHEBI:15378"/>
        <dbReference type="ChEBI" id="CHEBI:30616"/>
        <dbReference type="ChEBI" id="CHEBI:43474"/>
        <dbReference type="ChEBI" id="CHEBI:456216"/>
        <dbReference type="EC" id="5.6.2.3"/>
    </reaction>
</comment>
<dbReference type="Pfam" id="PF01935">
    <property type="entry name" value="DUF87"/>
    <property type="match status" value="1"/>
</dbReference>
<dbReference type="InterPro" id="IPR008571">
    <property type="entry name" value="HerA-like"/>
</dbReference>
<accession>A0AA51YJH3</accession>
<dbReference type="KEGG" id="mmav:RE476_01875"/>
<name>A0AA51YJH3_9EURY</name>
<dbReference type="Proteomes" id="UP001183006">
    <property type="component" value="Chromosome"/>
</dbReference>
<dbReference type="PANTHER" id="PTHR42957">
    <property type="entry name" value="HELICASE MJ1565-RELATED"/>
    <property type="match status" value="1"/>
</dbReference>
<dbReference type="GO" id="GO:0005524">
    <property type="term" value="F:ATP binding"/>
    <property type="evidence" value="ECO:0007669"/>
    <property type="project" value="UniProtKB-KW"/>
</dbReference>
<dbReference type="EMBL" id="CP133594">
    <property type="protein sequence ID" value="WMW22593.1"/>
    <property type="molecule type" value="Genomic_DNA"/>
</dbReference>
<organism evidence="7 8">
    <name type="scientific">Methanolobus mangrovi</name>
    <dbReference type="NCBI Taxonomy" id="3072977"/>
    <lineage>
        <taxon>Archaea</taxon>
        <taxon>Methanobacteriati</taxon>
        <taxon>Methanobacteriota</taxon>
        <taxon>Stenosarchaea group</taxon>
        <taxon>Methanomicrobia</taxon>
        <taxon>Methanosarcinales</taxon>
        <taxon>Methanosarcinaceae</taxon>
        <taxon>Methanolobus</taxon>
    </lineage>
</organism>
<dbReference type="RefSeq" id="WP_309308656.1">
    <property type="nucleotide sequence ID" value="NZ_CP133594.1"/>
</dbReference>
<sequence>MVRGSVGVIFGETGTFEFKVMVLDSSKVYRGAYIKVWHDASSNEKDHTWVLGQVMAIKRSSDSFSIEEAMKGQRADKSDDKIVAEIMIIGSRDENGMLRSPVIPFSPGSPIFASDEGLTRAVLGLTGNEMDIGLLEGTNIKVQLSVNSLVQKHCSILAKTGSGKSYTASVLLEELLDQNIPLLIIDPHSEYSSLKVPGEGNEEDFSRFGVVPKGYGSKITVYTPASKSLNPDADELFRLNGMNLTVKDLTSIFPDNFSTTHTGILYEAIQKVRAEMETYTIEDLIFEVGNDKSKAKWNVISVLEQIRDTGILSPNPTSIEELFQKGKASVIDFKGVTPDLQSMIVASLCTSLFEARKLNHIPPGMLVVEEAHNYAPEKGFSKTTSTDILRTIASEGRKFGLGMMVISQRPARIDKNVLSQCGTQVIMKVTNPNDLKAISKGLEGVTSYVEEELMRLPPGVAMLVSNEIERPVLVDIRIRKSKHGGESVNVLKAARTVTPPPPSAMIVENHETSRPAPVRRPMPELHPSVSEPESDMIINIPVVDIPETASGITPPPKRQPSRAPRAENGAEGGGKLFKKLFGANR</sequence>
<dbReference type="Gene3D" id="3.40.50.300">
    <property type="entry name" value="P-loop containing nucleotide triphosphate hydrolases"/>
    <property type="match status" value="2"/>
</dbReference>
<dbReference type="GO" id="GO:0043138">
    <property type="term" value="F:3'-5' DNA helicase activity"/>
    <property type="evidence" value="ECO:0007669"/>
    <property type="project" value="UniProtKB-EC"/>
</dbReference>
<keyword evidence="7" id="KW-0067">ATP-binding</keyword>
<dbReference type="PANTHER" id="PTHR42957:SF2">
    <property type="entry name" value="HELICASE HERA CENTRAL DOMAIN-CONTAINING PROTEIN"/>
    <property type="match status" value="1"/>
</dbReference>
<evidence type="ECO:0000256" key="2">
    <source>
        <dbReference type="ARBA" id="ARBA00034617"/>
    </source>
</evidence>
<dbReference type="AlphaFoldDB" id="A0AA51YJH3"/>
<evidence type="ECO:0000313" key="7">
    <source>
        <dbReference type="EMBL" id="WMW22593.1"/>
    </source>
</evidence>
<dbReference type="SUPFAM" id="SSF52540">
    <property type="entry name" value="P-loop containing nucleoside triphosphate hydrolases"/>
    <property type="match status" value="1"/>
</dbReference>
<dbReference type="InterPro" id="IPR002789">
    <property type="entry name" value="HerA_central"/>
</dbReference>
<dbReference type="GO" id="GO:0043139">
    <property type="term" value="F:5'-3' DNA helicase activity"/>
    <property type="evidence" value="ECO:0007669"/>
    <property type="project" value="UniProtKB-EC"/>
</dbReference>
<evidence type="ECO:0000259" key="6">
    <source>
        <dbReference type="Pfam" id="PF01935"/>
    </source>
</evidence>